<evidence type="ECO:0000256" key="10">
    <source>
        <dbReference type="ARBA" id="ARBA00023136"/>
    </source>
</evidence>
<keyword evidence="10 11" id="KW-0472">Membrane</keyword>
<dbReference type="CDD" id="cd00088">
    <property type="entry name" value="HPT"/>
    <property type="match status" value="1"/>
</dbReference>
<gene>
    <name evidence="11 16" type="primary">rcsD</name>
    <name evidence="16" type="ORF">Sant_1372</name>
</gene>
<dbReference type="HAMAP" id="MF_00980">
    <property type="entry name" value="RcsD"/>
    <property type="match status" value="1"/>
</dbReference>
<evidence type="ECO:0000256" key="9">
    <source>
        <dbReference type="ARBA" id="ARBA00023012"/>
    </source>
</evidence>
<accession>W0HRL5</accession>
<dbReference type="GO" id="GO:0005886">
    <property type="term" value="C:plasma membrane"/>
    <property type="evidence" value="ECO:0007669"/>
    <property type="project" value="UniProtKB-SubCell"/>
</dbReference>
<evidence type="ECO:0000313" key="16">
    <source>
        <dbReference type="EMBL" id="AHF76431.1"/>
    </source>
</evidence>
<evidence type="ECO:0000256" key="7">
    <source>
        <dbReference type="ARBA" id="ARBA00022840"/>
    </source>
</evidence>
<dbReference type="PROSITE" id="PS50109">
    <property type="entry name" value="HIS_KIN"/>
    <property type="match status" value="1"/>
</dbReference>
<dbReference type="Pfam" id="PF16359">
    <property type="entry name" value="RcsD_ABL"/>
    <property type="match status" value="1"/>
</dbReference>
<dbReference type="Pfam" id="PF02518">
    <property type="entry name" value="HATPase_c"/>
    <property type="match status" value="1"/>
</dbReference>
<dbReference type="InterPro" id="IPR003594">
    <property type="entry name" value="HATPase_dom"/>
</dbReference>
<dbReference type="SUPFAM" id="SSF47226">
    <property type="entry name" value="Histidine-containing phosphotransfer domain, HPT domain"/>
    <property type="match status" value="1"/>
</dbReference>
<dbReference type="InterPro" id="IPR005467">
    <property type="entry name" value="His_kinase_dom"/>
</dbReference>
<dbReference type="InterPro" id="IPR004358">
    <property type="entry name" value="Sig_transdc_His_kin-like_C"/>
</dbReference>
<dbReference type="PATRIC" id="fig|1239307.3.peg.1478"/>
<feature type="modified residue" description="Phosphohistidine" evidence="11 12">
    <location>
        <position position="850"/>
    </location>
</feature>
<evidence type="ECO:0000256" key="12">
    <source>
        <dbReference type="PROSITE-ProRule" id="PRU00110"/>
    </source>
</evidence>
<dbReference type="GO" id="GO:0000155">
    <property type="term" value="F:phosphorelay sensor kinase activity"/>
    <property type="evidence" value="ECO:0007669"/>
    <property type="project" value="InterPro"/>
</dbReference>
<dbReference type="Gene3D" id="3.30.565.10">
    <property type="entry name" value="Histidine kinase-like ATPase, C-terminal domain"/>
    <property type="match status" value="1"/>
</dbReference>
<dbReference type="Gene3D" id="1.20.120.160">
    <property type="entry name" value="HPT domain"/>
    <property type="match status" value="1"/>
</dbReference>
<evidence type="ECO:0000256" key="4">
    <source>
        <dbReference type="ARBA" id="ARBA00022679"/>
    </source>
</evidence>
<evidence type="ECO:0000256" key="8">
    <source>
        <dbReference type="ARBA" id="ARBA00022989"/>
    </source>
</evidence>
<keyword evidence="17" id="KW-1185">Reference proteome</keyword>
<keyword evidence="6 11" id="KW-0418">Kinase</keyword>
<evidence type="ECO:0000256" key="2">
    <source>
        <dbReference type="ARBA" id="ARBA00004127"/>
    </source>
</evidence>
<evidence type="ECO:0000256" key="5">
    <source>
        <dbReference type="ARBA" id="ARBA00022692"/>
    </source>
</evidence>
<dbReference type="NCBIfam" id="NF007907">
    <property type="entry name" value="PRK10618.1"/>
    <property type="match status" value="1"/>
</dbReference>
<reference evidence="16 17" key="1">
    <citation type="journal article" date="2014" name="Genome Biol. Evol.">
        <title>Genome degeneration and adaptation in a nascent stage of symbiosis.</title>
        <authorList>
            <person name="Oakeson K.F."/>
            <person name="Gil R."/>
            <person name="Clayton A.L."/>
            <person name="Dunn D.M."/>
            <person name="von Niederhausern A.C."/>
            <person name="Hamil C."/>
            <person name="Aoyagi A."/>
            <person name="Duval B."/>
            <person name="Baca A."/>
            <person name="Silva F.J."/>
            <person name="Vallier A."/>
            <person name="Jackson D.G."/>
            <person name="Latorre A."/>
            <person name="Weiss R.B."/>
            <person name="Heddi A."/>
            <person name="Moya A."/>
            <person name="Dale C."/>
        </authorList>
    </citation>
    <scope>NUCLEOTIDE SEQUENCE [LARGE SCALE GENOMIC DNA]</scope>
    <source>
        <strain evidence="16 17">HS1</strain>
    </source>
</reference>
<comment type="subunit">
    <text evidence="11">Interacts with RcsC and RcsB.</text>
</comment>
<dbReference type="GO" id="GO:0016774">
    <property type="term" value="F:phosphotransferase activity, carboxyl group as acceptor"/>
    <property type="evidence" value="ECO:0007669"/>
    <property type="project" value="UniProtKB-UniRule"/>
</dbReference>
<keyword evidence="4 11" id="KW-0808">Transferase</keyword>
<comment type="PTM">
    <text evidence="11">Phosphorylated by RcsC.</text>
</comment>
<dbReference type="Pfam" id="PF01627">
    <property type="entry name" value="Hpt"/>
    <property type="match status" value="1"/>
</dbReference>
<feature type="domain" description="Histidine kinase" evidence="14">
    <location>
        <begin position="464"/>
        <end position="680"/>
    </location>
</feature>
<dbReference type="InterPro" id="IPR036097">
    <property type="entry name" value="HisK_dim/P_sf"/>
</dbReference>
<keyword evidence="11" id="KW-0997">Cell inner membrane</keyword>
<dbReference type="InterPro" id="IPR003661">
    <property type="entry name" value="HisK_dim/P_dom"/>
</dbReference>
<dbReference type="SMART" id="SM00387">
    <property type="entry name" value="HATPase_c"/>
    <property type="match status" value="1"/>
</dbReference>
<comment type="similarity">
    <text evidence="11">Belongs to the RcsD family.</text>
</comment>
<protein>
    <recommendedName>
        <fullName evidence="11">Phosphotransferase RcsD</fullName>
        <ecNumber evidence="11">2.7.2.-</ecNumber>
    </recommendedName>
    <alternativeName>
        <fullName evidence="11">Phosphotransfer intermediate RcsD</fullName>
    </alternativeName>
</protein>
<keyword evidence="7 11" id="KW-0067">ATP-binding</keyword>
<feature type="domain" description="HPt" evidence="15">
    <location>
        <begin position="811"/>
        <end position="902"/>
    </location>
</feature>
<evidence type="ECO:0000256" key="1">
    <source>
        <dbReference type="ARBA" id="ARBA00000085"/>
    </source>
</evidence>
<keyword evidence="9 11" id="KW-0902">Two-component regulatory system</keyword>
<dbReference type="EC" id="2.7.2.-" evidence="11"/>
<evidence type="ECO:0000256" key="11">
    <source>
        <dbReference type="HAMAP-Rule" id="MF_00980"/>
    </source>
</evidence>
<evidence type="ECO:0000256" key="6">
    <source>
        <dbReference type="ARBA" id="ARBA00022777"/>
    </source>
</evidence>
<keyword evidence="5 11" id="KW-0812">Transmembrane</keyword>
<evidence type="ECO:0000259" key="14">
    <source>
        <dbReference type="PROSITE" id="PS50109"/>
    </source>
</evidence>
<dbReference type="InterPro" id="IPR030861">
    <property type="entry name" value="Ptransferase_RcsD"/>
</dbReference>
<dbReference type="OrthoDB" id="6414457at2"/>
<dbReference type="Gene3D" id="1.10.287.130">
    <property type="match status" value="1"/>
</dbReference>
<keyword evidence="3 11" id="KW-0597">Phosphoprotein</keyword>
<dbReference type="InterPro" id="IPR038616">
    <property type="entry name" value="RcsD_ABL_sf"/>
</dbReference>
<dbReference type="RefSeq" id="WP_025421563.1">
    <property type="nucleotide sequence ID" value="NZ_CP006569.1"/>
</dbReference>
<dbReference type="Proteomes" id="UP000019028">
    <property type="component" value="Chromosome"/>
</dbReference>
<evidence type="ECO:0000313" key="17">
    <source>
        <dbReference type="Proteomes" id="UP000019028"/>
    </source>
</evidence>
<sequence length="902" mass="101459">MQIKKIALTSTALLRGFLVFILLLLLSLWVLGYQVFSTYVVEKQHSLSTIAGSMQKRIDKYRVAAYQLYDATGKNDPQALQPNGAQEVRLRPDVYFVDKPHKKTDAMIFGSHESATYTRALAMSRYLDVLWGAENNSFTLYYLNGSDNSLTLISTQPLRDTNPRFRDSYIGSLVDSRRGEMLQQANILDERESFSPLRKYRFLNDYYFTQRMIFNQPGHLATIIAFDLPINDIIPLNMARANFALNRTPDRNATDSEADDDDIDDAQTPRVYSRMSGAMLEITAPLSNAPLSITYRVSLISLALDLLHNNLWLVLIDLVLMAFALLGIYLVRKNLLRPNTDMVQQLKSHQTLGQEVIANLPLGLLIYNFSDNTLVASNKIADHLLPHLSLQKIANLAEGHQGVIQATVNNEVYEIRMFKSQIAPQTWLFQLLDQDKEVLVNKKLQQAQRELDKNHEARQAILNNIQQELNAPLAAIGLLVDRITASQEEQQVALLAQLRQESSRLMGLTDNLQLLTRLELQEWQPASAPVNLHQLCDDVLRDRLPLLSQKGLGLFHHYLLPFDRHYTGDAQAVSKVIALILDYAITTTHFGKITLRVSGDDAGGAITFALSDTGSGIGEQELANLSQPFVSAAQQDRYQRGSGLTWFLCDQLCRRMGGRLAIQSRVDIGTRYTLSLPLAPLEGDAGDEAEKLLEDTLVLLDIRNEEIRAIVSGMLEQWGAECVYVDEHHLGQEHDLLMTDDPARMEDYALLLDGDAQGVMALTTRRIKVNYNFSAPMLEAILQLIEQRLGEPEDERDQATGEPMSAGGYQNRLQDSDYYALFVETVPDDVKRLYTEAESGDLNALAQTAHRLKGVFAMLGLEPGKRACESLELYIKQQDIAKMGSEIHQIDVFVTKMLQHAR</sequence>
<dbReference type="InterPro" id="IPR036890">
    <property type="entry name" value="HATPase_C_sf"/>
</dbReference>
<feature type="region of interest" description="Disordered" evidence="13">
    <location>
        <begin position="791"/>
        <end position="810"/>
    </location>
</feature>
<feature type="transmembrane region" description="Helical" evidence="11">
    <location>
        <begin position="12"/>
        <end position="36"/>
    </location>
</feature>
<dbReference type="InterPro" id="IPR036641">
    <property type="entry name" value="HPT_dom_sf"/>
</dbReference>
<keyword evidence="8 11" id="KW-1133">Transmembrane helix</keyword>
<proteinExistence type="inferred from homology"/>
<evidence type="ECO:0000256" key="13">
    <source>
        <dbReference type="SAM" id="MobiDB-lite"/>
    </source>
</evidence>
<dbReference type="HOGENOM" id="CLU_009611_0_0_6"/>
<dbReference type="PRINTS" id="PR00344">
    <property type="entry name" value="BCTRLSENSOR"/>
</dbReference>
<comment type="function">
    <text evidence="11">Component of the Rcs signaling system, which controls transcription of numerous genes. RcsD is a phosphotransfer intermediate between the sensor kinase RcsC and the response regulator RcsB. It acquires a phosphoryl group from RcsC and transfers it to RcsB.</text>
</comment>
<dbReference type="Gene3D" id="3.40.50.11620">
    <property type="entry name" value="Phosphotransferase RcsD, RcsD-ABL domain"/>
    <property type="match status" value="1"/>
</dbReference>
<dbReference type="GO" id="GO:0009927">
    <property type="term" value="F:histidine phosphotransfer kinase activity"/>
    <property type="evidence" value="ECO:0007669"/>
    <property type="project" value="InterPro"/>
</dbReference>
<dbReference type="KEGG" id="sod:Sant_1372"/>
<keyword evidence="11" id="KW-0547">Nucleotide-binding</keyword>
<evidence type="ECO:0000256" key="3">
    <source>
        <dbReference type="ARBA" id="ARBA00022553"/>
    </source>
</evidence>
<dbReference type="EMBL" id="CP006569">
    <property type="protein sequence ID" value="AHF76431.1"/>
    <property type="molecule type" value="Genomic_DNA"/>
</dbReference>
<dbReference type="AlphaFoldDB" id="W0HRL5"/>
<comment type="catalytic activity">
    <reaction evidence="1">
        <text>ATP + protein L-histidine = ADP + protein N-phospho-L-histidine.</text>
        <dbReference type="EC" id="2.7.13.3"/>
    </reaction>
</comment>
<dbReference type="PROSITE" id="PS50894">
    <property type="entry name" value="HPT"/>
    <property type="match status" value="1"/>
</dbReference>
<dbReference type="PANTHER" id="PTHR43047:SF72">
    <property type="entry name" value="OSMOSENSING HISTIDINE PROTEIN KINASE SLN1"/>
    <property type="match status" value="1"/>
</dbReference>
<dbReference type="CDD" id="cd00082">
    <property type="entry name" value="HisKA"/>
    <property type="match status" value="1"/>
</dbReference>
<dbReference type="SUPFAM" id="SSF55874">
    <property type="entry name" value="ATPase domain of HSP90 chaperone/DNA topoisomerase II/histidine kinase"/>
    <property type="match status" value="1"/>
</dbReference>
<comment type="subcellular location">
    <subcellularLocation>
        <location evidence="11">Cell inner membrane</location>
        <topology evidence="11">Multi-pass membrane protein</topology>
    </subcellularLocation>
    <subcellularLocation>
        <location evidence="2">Endomembrane system</location>
        <topology evidence="2">Multi-pass membrane protein</topology>
    </subcellularLocation>
</comment>
<dbReference type="InterPro" id="IPR008207">
    <property type="entry name" value="Sig_transdc_His_kin_Hpt_dom"/>
</dbReference>
<organism evidence="16 17">
    <name type="scientific">Sodalis praecaptivus</name>
    <dbReference type="NCBI Taxonomy" id="1239307"/>
    <lineage>
        <taxon>Bacteria</taxon>
        <taxon>Pseudomonadati</taxon>
        <taxon>Pseudomonadota</taxon>
        <taxon>Gammaproteobacteria</taxon>
        <taxon>Enterobacterales</taxon>
        <taxon>Bruguierivoracaceae</taxon>
        <taxon>Sodalis</taxon>
    </lineage>
</organism>
<keyword evidence="11" id="KW-1003">Cell membrane</keyword>
<name>W0HRL5_9GAMM</name>
<dbReference type="InterPro" id="IPR032306">
    <property type="entry name" value="RcsD_ABL"/>
</dbReference>
<dbReference type="PANTHER" id="PTHR43047">
    <property type="entry name" value="TWO-COMPONENT HISTIDINE PROTEIN KINASE"/>
    <property type="match status" value="1"/>
</dbReference>
<dbReference type="SUPFAM" id="SSF47384">
    <property type="entry name" value="Homodimeric domain of signal transducing histidine kinase"/>
    <property type="match status" value="1"/>
</dbReference>
<comment type="caution">
    <text evidence="11">Lacks conserved residue(s) required for the propagation of feature annotation.</text>
</comment>
<dbReference type="GO" id="GO:0005524">
    <property type="term" value="F:ATP binding"/>
    <property type="evidence" value="ECO:0007669"/>
    <property type="project" value="UniProtKB-UniRule"/>
</dbReference>
<evidence type="ECO:0000259" key="15">
    <source>
        <dbReference type="PROSITE" id="PS50894"/>
    </source>
</evidence>